<dbReference type="HAMAP" id="MF_01309_B">
    <property type="entry name" value="Ribosomal_uS3_B"/>
    <property type="match status" value="1"/>
</dbReference>
<dbReference type="InterPro" id="IPR057258">
    <property type="entry name" value="Ribosomal_uS3"/>
</dbReference>
<feature type="domain" description="KH type-2" evidence="11">
    <location>
        <begin position="39"/>
        <end position="107"/>
    </location>
</feature>
<dbReference type="EMBL" id="BMED01000003">
    <property type="protein sequence ID" value="GGC80388.1"/>
    <property type="molecule type" value="Genomic_DNA"/>
</dbReference>
<dbReference type="PROSITE" id="PS50823">
    <property type="entry name" value="KH_TYPE_2"/>
    <property type="match status" value="1"/>
</dbReference>
<protein>
    <recommendedName>
        <fullName evidence="7 8">Small ribosomal subunit protein uS3</fullName>
    </recommendedName>
</protein>
<dbReference type="FunFam" id="3.30.300.20:FF:000001">
    <property type="entry name" value="30S ribosomal protein S3"/>
    <property type="match status" value="1"/>
</dbReference>
<comment type="subunit">
    <text evidence="8">Part of the 30S ribosomal subunit. Forms a tight complex with proteins S10 and S14.</text>
</comment>
<dbReference type="SUPFAM" id="SSF54821">
    <property type="entry name" value="Ribosomal protein S3 C-terminal domain"/>
    <property type="match status" value="1"/>
</dbReference>
<dbReference type="InterPro" id="IPR036419">
    <property type="entry name" value="Ribosomal_S3_C_sf"/>
</dbReference>
<dbReference type="InterPro" id="IPR018280">
    <property type="entry name" value="Ribosomal_uS3_CS"/>
</dbReference>
<dbReference type="InterPro" id="IPR004044">
    <property type="entry name" value="KH_dom_type_2"/>
</dbReference>
<proteinExistence type="inferred from homology"/>
<dbReference type="FunFam" id="3.30.1140.32:FF:000006">
    <property type="entry name" value="30S ribosomal protein S3"/>
    <property type="match status" value="1"/>
</dbReference>
<reference evidence="12" key="1">
    <citation type="journal article" date="2014" name="Int. J. Syst. Evol. Microbiol.">
        <title>Complete genome sequence of Corynebacterium casei LMG S-19264T (=DSM 44701T), isolated from a smear-ripened cheese.</title>
        <authorList>
            <consortium name="US DOE Joint Genome Institute (JGI-PGF)"/>
            <person name="Walter F."/>
            <person name="Albersmeier A."/>
            <person name="Kalinowski J."/>
            <person name="Ruckert C."/>
        </authorList>
    </citation>
    <scope>NUCLEOTIDE SEQUENCE</scope>
    <source>
        <strain evidence="12">CGMCC 1.10998</strain>
    </source>
</reference>
<dbReference type="SUPFAM" id="SSF54814">
    <property type="entry name" value="Prokaryotic type KH domain (KH-domain type II)"/>
    <property type="match status" value="1"/>
</dbReference>
<dbReference type="PROSITE" id="PS00548">
    <property type="entry name" value="RIBOSOMAL_S3"/>
    <property type="match status" value="1"/>
</dbReference>
<evidence type="ECO:0000256" key="4">
    <source>
        <dbReference type="ARBA" id="ARBA00022980"/>
    </source>
</evidence>
<dbReference type="NCBIfam" id="TIGR01009">
    <property type="entry name" value="rpsC_bact"/>
    <property type="match status" value="1"/>
</dbReference>
<keyword evidence="3 8" id="KW-0694">RNA-binding</keyword>
<reference evidence="12" key="2">
    <citation type="submission" date="2020-09" db="EMBL/GenBank/DDBJ databases">
        <authorList>
            <person name="Sun Q."/>
            <person name="Zhou Y."/>
        </authorList>
    </citation>
    <scope>NUCLEOTIDE SEQUENCE</scope>
    <source>
        <strain evidence="12">CGMCC 1.10998</strain>
    </source>
</reference>
<keyword evidence="13" id="KW-1185">Reference proteome</keyword>
<dbReference type="Gene3D" id="3.30.1140.32">
    <property type="entry name" value="Ribosomal protein S3, C-terminal domain"/>
    <property type="match status" value="1"/>
</dbReference>
<evidence type="ECO:0000313" key="13">
    <source>
        <dbReference type="Proteomes" id="UP000637423"/>
    </source>
</evidence>
<evidence type="ECO:0000256" key="8">
    <source>
        <dbReference type="HAMAP-Rule" id="MF_01309"/>
    </source>
</evidence>
<evidence type="ECO:0000256" key="9">
    <source>
        <dbReference type="RuleBase" id="RU003624"/>
    </source>
</evidence>
<dbReference type="RefSeq" id="WP_188566868.1">
    <property type="nucleotide sequence ID" value="NZ_BMED01000003.1"/>
</dbReference>
<dbReference type="GO" id="GO:0022627">
    <property type="term" value="C:cytosolic small ribosomal subunit"/>
    <property type="evidence" value="ECO:0007669"/>
    <property type="project" value="TreeGrafter"/>
</dbReference>
<evidence type="ECO:0000256" key="5">
    <source>
        <dbReference type="ARBA" id="ARBA00023274"/>
    </source>
</evidence>
<accession>A0A916XK48</accession>
<dbReference type="GO" id="GO:0003735">
    <property type="term" value="F:structural constituent of ribosome"/>
    <property type="evidence" value="ECO:0007669"/>
    <property type="project" value="InterPro"/>
</dbReference>
<evidence type="ECO:0000256" key="1">
    <source>
        <dbReference type="ARBA" id="ARBA00010761"/>
    </source>
</evidence>
<gene>
    <name evidence="8 12" type="primary">rpsC</name>
    <name evidence="12" type="ORF">GCM10011396_29460</name>
</gene>
<evidence type="ECO:0000256" key="10">
    <source>
        <dbReference type="SAM" id="MobiDB-lite"/>
    </source>
</evidence>
<name>A0A916XK48_9BURK</name>
<organism evidence="12 13">
    <name type="scientific">Undibacterium terreum</name>
    <dbReference type="NCBI Taxonomy" id="1224302"/>
    <lineage>
        <taxon>Bacteria</taxon>
        <taxon>Pseudomonadati</taxon>
        <taxon>Pseudomonadota</taxon>
        <taxon>Betaproteobacteria</taxon>
        <taxon>Burkholderiales</taxon>
        <taxon>Oxalobacteraceae</taxon>
        <taxon>Undibacterium</taxon>
    </lineage>
</organism>
<dbReference type="Proteomes" id="UP000637423">
    <property type="component" value="Unassembled WGS sequence"/>
</dbReference>
<evidence type="ECO:0000259" key="11">
    <source>
        <dbReference type="PROSITE" id="PS50823"/>
    </source>
</evidence>
<evidence type="ECO:0000256" key="3">
    <source>
        <dbReference type="ARBA" id="ARBA00022884"/>
    </source>
</evidence>
<evidence type="ECO:0000256" key="7">
    <source>
        <dbReference type="ARBA" id="ARBA00035257"/>
    </source>
</evidence>
<evidence type="ECO:0000256" key="6">
    <source>
        <dbReference type="ARBA" id="ARBA00024998"/>
    </source>
</evidence>
<evidence type="ECO:0000313" key="12">
    <source>
        <dbReference type="EMBL" id="GGC80388.1"/>
    </source>
</evidence>
<sequence length="279" mass="30849">MGQKIHPTGFRLAVTRNWSSRWYAGNGNFASMLGEDLKVREYLKKKLKNASVGRITIERPAKNARITIYSSRPGVVIGKKGEDIEILKADLAKLMGVPVHVNIEEIRKPEIDAQLIADSIAQQLEKRIMFRRAMKRAMQNAMRLGAKGIKIMSGGRLNGIEIARKEWYREGRVPLHTLRADIDYGFGEASTTYGIIGVKVWVYKGDRLANGDAPVIESTPEDDKKRRGPRRDDGKPNSRPRAKRPEGQNTPGTAAAPAAKRVRTKADGAVAAPAEKAGE</sequence>
<dbReference type="InterPro" id="IPR015946">
    <property type="entry name" value="KH_dom-like_a/b"/>
</dbReference>
<evidence type="ECO:0000256" key="2">
    <source>
        <dbReference type="ARBA" id="ARBA00022730"/>
    </source>
</evidence>
<keyword evidence="4 8" id="KW-0689">Ribosomal protein</keyword>
<feature type="compositionally biased region" description="Basic and acidic residues" evidence="10">
    <location>
        <begin position="221"/>
        <end position="236"/>
    </location>
</feature>
<comment type="caution">
    <text evidence="12">The sequence shown here is derived from an EMBL/GenBank/DDBJ whole genome shotgun (WGS) entry which is preliminary data.</text>
</comment>
<dbReference type="CDD" id="cd02412">
    <property type="entry name" value="KH-II_30S_S3"/>
    <property type="match status" value="1"/>
</dbReference>
<dbReference type="PANTHER" id="PTHR11760">
    <property type="entry name" value="30S/40S RIBOSOMAL PROTEIN S3"/>
    <property type="match status" value="1"/>
</dbReference>
<keyword evidence="2 8" id="KW-0699">rRNA-binding</keyword>
<comment type="similarity">
    <text evidence="1 8 9">Belongs to the universal ribosomal protein uS3 family.</text>
</comment>
<feature type="region of interest" description="Disordered" evidence="10">
    <location>
        <begin position="212"/>
        <end position="279"/>
    </location>
</feature>
<dbReference type="Gene3D" id="3.30.300.20">
    <property type="match status" value="1"/>
</dbReference>
<dbReference type="SMART" id="SM00322">
    <property type="entry name" value="KH"/>
    <property type="match status" value="1"/>
</dbReference>
<dbReference type="AlphaFoldDB" id="A0A916XK48"/>
<dbReference type="GO" id="GO:0006412">
    <property type="term" value="P:translation"/>
    <property type="evidence" value="ECO:0007669"/>
    <property type="project" value="UniProtKB-UniRule"/>
</dbReference>
<dbReference type="Pfam" id="PF00189">
    <property type="entry name" value="Ribosomal_S3_C"/>
    <property type="match status" value="1"/>
</dbReference>
<dbReference type="InterPro" id="IPR004087">
    <property type="entry name" value="KH_dom"/>
</dbReference>
<dbReference type="Pfam" id="PF07650">
    <property type="entry name" value="KH_2"/>
    <property type="match status" value="1"/>
</dbReference>
<dbReference type="GO" id="GO:0019843">
    <property type="term" value="F:rRNA binding"/>
    <property type="evidence" value="ECO:0007669"/>
    <property type="project" value="UniProtKB-UniRule"/>
</dbReference>
<comment type="function">
    <text evidence="6 8">Binds the lower part of the 30S subunit head. Binds mRNA in the 70S ribosome, positioning it for translation.</text>
</comment>
<keyword evidence="5 8" id="KW-0687">Ribonucleoprotein</keyword>
<dbReference type="InterPro" id="IPR009019">
    <property type="entry name" value="KH_sf_prok-type"/>
</dbReference>
<dbReference type="PANTHER" id="PTHR11760:SF19">
    <property type="entry name" value="SMALL RIBOSOMAL SUBUNIT PROTEIN US3C"/>
    <property type="match status" value="1"/>
</dbReference>
<dbReference type="GO" id="GO:0003729">
    <property type="term" value="F:mRNA binding"/>
    <property type="evidence" value="ECO:0007669"/>
    <property type="project" value="UniProtKB-UniRule"/>
</dbReference>
<dbReference type="InterPro" id="IPR001351">
    <property type="entry name" value="Ribosomal_uS3_C"/>
</dbReference>
<dbReference type="InterPro" id="IPR005704">
    <property type="entry name" value="Ribosomal_uS3_bac-typ"/>
</dbReference>